<gene>
    <name evidence="1" type="ORF">Fi14EGH31_18130</name>
</gene>
<name>A0A7I8DZK8_9FIRM</name>
<protein>
    <submittedName>
        <fullName evidence="1">Uncharacterized protein</fullName>
    </submittedName>
</protein>
<evidence type="ECO:0000313" key="2">
    <source>
        <dbReference type="Proteomes" id="UP000593842"/>
    </source>
</evidence>
<organism evidence="1 2">
    <name type="scientific">Faecalibacillus intestinalis</name>
    <dbReference type="NCBI Taxonomy" id="1982626"/>
    <lineage>
        <taxon>Bacteria</taxon>
        <taxon>Bacillati</taxon>
        <taxon>Bacillota</taxon>
        <taxon>Erysipelotrichia</taxon>
        <taxon>Erysipelotrichales</taxon>
        <taxon>Coprobacillaceae</taxon>
        <taxon>Faecalibacillus</taxon>
    </lineage>
</organism>
<dbReference type="EMBL" id="AP024085">
    <property type="protein sequence ID" value="BCL58101.1"/>
    <property type="molecule type" value="Genomic_DNA"/>
</dbReference>
<proteinExistence type="predicted"/>
<sequence>MFFKKLHGGKNVITKNNVLIVYMAESEFNLLDRKAKQLKTTKSEVARTATQNYIHNVNLSNEKLLQILKELRNLAYEVEGDLRDPLIYKLIEVDLHLY</sequence>
<dbReference type="AlphaFoldDB" id="A0A7I8DZK8"/>
<evidence type="ECO:0000313" key="1">
    <source>
        <dbReference type="EMBL" id="BCL58101.1"/>
    </source>
</evidence>
<reference evidence="2" key="1">
    <citation type="submission" date="2020-09" db="EMBL/GenBank/DDBJ databases">
        <title>Complete genome sequencing of Faecalibacillus intestinalis strain 14EGH31.</title>
        <authorList>
            <person name="Sakamoto M."/>
            <person name="Murakami T."/>
            <person name="Mori H."/>
        </authorList>
    </citation>
    <scope>NUCLEOTIDE SEQUENCE [LARGE SCALE GENOMIC DNA]</scope>
    <source>
        <strain evidence="2">14EGH31</strain>
    </source>
</reference>
<dbReference type="Proteomes" id="UP000593842">
    <property type="component" value="Chromosome"/>
</dbReference>
<dbReference type="KEGG" id="fit:Fi14EGH31_18130"/>
<accession>A0A7I8DZK8</accession>